<keyword evidence="3 6" id="KW-0547">Nucleotide-binding</keyword>
<dbReference type="Gene3D" id="1.10.510.10">
    <property type="entry name" value="Transferase(Phosphotransferase) domain 1"/>
    <property type="match status" value="1"/>
</dbReference>
<evidence type="ECO:0000256" key="8">
    <source>
        <dbReference type="SAM" id="MobiDB-lite"/>
    </source>
</evidence>
<dbReference type="InterPro" id="IPR000961">
    <property type="entry name" value="AGC-kinase_C"/>
</dbReference>
<dbReference type="STRING" id="158441.A0A226EPX8"/>
<feature type="domain" description="Protein kinase" evidence="9">
    <location>
        <begin position="89"/>
        <end position="344"/>
    </location>
</feature>
<comment type="caution">
    <text evidence="11">The sequence shown here is derived from an EMBL/GenBank/DDBJ whole genome shotgun (WGS) entry which is preliminary data.</text>
</comment>
<dbReference type="GO" id="GO:0005952">
    <property type="term" value="C:cAMP-dependent protein kinase complex"/>
    <property type="evidence" value="ECO:0007669"/>
    <property type="project" value="TreeGrafter"/>
</dbReference>
<protein>
    <submittedName>
        <fullName evidence="11">Protein kinase DC2</fullName>
    </submittedName>
</protein>
<evidence type="ECO:0000256" key="6">
    <source>
        <dbReference type="PROSITE-ProRule" id="PRU10141"/>
    </source>
</evidence>
<proteinExistence type="inferred from homology"/>
<feature type="domain" description="AGC-kinase C-terminal" evidence="10">
    <location>
        <begin position="345"/>
        <end position="397"/>
    </location>
</feature>
<feature type="binding site" evidence="6">
    <location>
        <position position="118"/>
    </location>
    <ligand>
        <name>ATP</name>
        <dbReference type="ChEBI" id="CHEBI:30616"/>
    </ligand>
</feature>
<keyword evidence="2" id="KW-0808">Transferase</keyword>
<evidence type="ECO:0000256" key="5">
    <source>
        <dbReference type="ARBA" id="ARBA00022840"/>
    </source>
</evidence>
<dbReference type="GO" id="GO:0005829">
    <property type="term" value="C:cytosol"/>
    <property type="evidence" value="ECO:0007669"/>
    <property type="project" value="TreeGrafter"/>
</dbReference>
<dbReference type="AlphaFoldDB" id="A0A226EPX8"/>
<evidence type="ECO:0000256" key="7">
    <source>
        <dbReference type="RuleBase" id="RU000304"/>
    </source>
</evidence>
<evidence type="ECO:0000256" key="3">
    <source>
        <dbReference type="ARBA" id="ARBA00022741"/>
    </source>
</evidence>
<dbReference type="EMBL" id="LNIX01000002">
    <property type="protein sequence ID" value="OXA59248.1"/>
    <property type="molecule type" value="Genomic_DNA"/>
</dbReference>
<organism evidence="11 12">
    <name type="scientific">Folsomia candida</name>
    <name type="common">Springtail</name>
    <dbReference type="NCBI Taxonomy" id="158441"/>
    <lineage>
        <taxon>Eukaryota</taxon>
        <taxon>Metazoa</taxon>
        <taxon>Ecdysozoa</taxon>
        <taxon>Arthropoda</taxon>
        <taxon>Hexapoda</taxon>
        <taxon>Collembola</taxon>
        <taxon>Entomobryomorpha</taxon>
        <taxon>Isotomoidea</taxon>
        <taxon>Isotomidae</taxon>
        <taxon>Proisotominae</taxon>
        <taxon>Folsomia</taxon>
    </lineage>
</organism>
<dbReference type="OrthoDB" id="63267at2759"/>
<dbReference type="OMA" id="TWHDERC"/>
<evidence type="ECO:0000256" key="4">
    <source>
        <dbReference type="ARBA" id="ARBA00022777"/>
    </source>
</evidence>
<dbReference type="Gene3D" id="3.30.200.20">
    <property type="entry name" value="Phosphorylase Kinase, domain 1"/>
    <property type="match status" value="1"/>
</dbReference>
<comment type="similarity">
    <text evidence="7">Belongs to the protein kinase superfamily.</text>
</comment>
<accession>A0A226EPX8</accession>
<dbReference type="SUPFAM" id="SSF56112">
    <property type="entry name" value="Protein kinase-like (PK-like)"/>
    <property type="match status" value="1"/>
</dbReference>
<reference evidence="11 12" key="1">
    <citation type="submission" date="2015-12" db="EMBL/GenBank/DDBJ databases">
        <title>The genome of Folsomia candida.</title>
        <authorList>
            <person name="Faddeeva A."/>
            <person name="Derks M.F."/>
            <person name="Anvar Y."/>
            <person name="Smit S."/>
            <person name="Van Straalen N."/>
            <person name="Roelofs D."/>
        </authorList>
    </citation>
    <scope>NUCLEOTIDE SEQUENCE [LARGE SCALE GENOMIC DNA]</scope>
    <source>
        <strain evidence="11 12">VU population</strain>
        <tissue evidence="11">Whole body</tissue>
    </source>
</reference>
<keyword evidence="12" id="KW-1185">Reference proteome</keyword>
<evidence type="ECO:0000313" key="12">
    <source>
        <dbReference type="Proteomes" id="UP000198287"/>
    </source>
</evidence>
<evidence type="ECO:0000259" key="9">
    <source>
        <dbReference type="PROSITE" id="PS50011"/>
    </source>
</evidence>
<evidence type="ECO:0000256" key="2">
    <source>
        <dbReference type="ARBA" id="ARBA00022679"/>
    </source>
</evidence>
<dbReference type="PANTHER" id="PTHR24353">
    <property type="entry name" value="CYCLIC NUCLEOTIDE-DEPENDENT PROTEIN KINASE"/>
    <property type="match status" value="1"/>
</dbReference>
<keyword evidence="4 11" id="KW-0418">Kinase</keyword>
<dbReference type="Pfam" id="PF00069">
    <property type="entry name" value="Pkinase"/>
    <property type="match status" value="1"/>
</dbReference>
<dbReference type="InterPro" id="IPR008271">
    <property type="entry name" value="Ser/Thr_kinase_AS"/>
</dbReference>
<dbReference type="InterPro" id="IPR011009">
    <property type="entry name" value="Kinase-like_dom_sf"/>
</dbReference>
<dbReference type="InterPro" id="IPR017441">
    <property type="entry name" value="Protein_kinase_ATP_BS"/>
</dbReference>
<evidence type="ECO:0000256" key="1">
    <source>
        <dbReference type="ARBA" id="ARBA00022527"/>
    </source>
</evidence>
<dbReference type="PANTHER" id="PTHR24353:SF37">
    <property type="entry name" value="CAMP-DEPENDENT PROTEIN KINASE CATALYTIC SUBUNIT PRKX"/>
    <property type="match status" value="1"/>
</dbReference>
<dbReference type="FunFam" id="1.10.510.10:FF:000210">
    <property type="entry name" value="Non-specific serine/threonine protein kinase"/>
    <property type="match status" value="1"/>
</dbReference>
<feature type="compositionally biased region" description="Acidic residues" evidence="8">
    <location>
        <begin position="34"/>
        <end position="43"/>
    </location>
</feature>
<dbReference type="Proteomes" id="UP000198287">
    <property type="component" value="Unassembled WGS sequence"/>
</dbReference>
<sequence>MRPSSKKQVEPEKRKLVPSSSLSSSSEPDHISSEDVDDDEEELVVPHDADHDHDSDDDDHHHHLQHRHPHSTQTSVDMGRFTNMLVEDLEIIDTIGVGSFGKVVLSHDVETGEYYALKVLSFFDILHAKQTDHVRNERDMLLAVRGHPFIVDLKWYGKDTYNVYFLMEFAAGGELYSYLHKAGQFSPETCAFYAAEIVCALDFMHANDIAHRDLKPENLLLDQDGHLKITDFGFAKQFEERTRSVCGTPEYLAPEIIEGTSYTKSVDWWALGVLMYEMLTGNSPFRGKGRDRQATYDKILCGVVKFPKEVDPVCKNFVKKLLVRQEVRLGSKSGADEIKSHKIFLQFDWDQVYQRLLVPPIIPSVFFPGDTGNFCKYPDSWSVHPVSSQQQRIFADF</sequence>
<feature type="compositionally biased region" description="Basic and acidic residues" evidence="8">
    <location>
        <begin position="44"/>
        <end position="61"/>
    </location>
</feature>
<keyword evidence="1 7" id="KW-0723">Serine/threonine-protein kinase</keyword>
<dbReference type="PROSITE" id="PS50011">
    <property type="entry name" value="PROTEIN_KINASE_DOM"/>
    <property type="match status" value="1"/>
</dbReference>
<dbReference type="SMART" id="SM00220">
    <property type="entry name" value="S_TKc"/>
    <property type="match status" value="1"/>
</dbReference>
<dbReference type="GO" id="GO:0005524">
    <property type="term" value="F:ATP binding"/>
    <property type="evidence" value="ECO:0007669"/>
    <property type="project" value="UniProtKB-UniRule"/>
</dbReference>
<evidence type="ECO:0000313" key="11">
    <source>
        <dbReference type="EMBL" id="OXA59248.1"/>
    </source>
</evidence>
<dbReference type="InterPro" id="IPR000719">
    <property type="entry name" value="Prot_kinase_dom"/>
</dbReference>
<name>A0A226EPX8_FOLCA</name>
<dbReference type="PROSITE" id="PS00108">
    <property type="entry name" value="PROTEIN_KINASE_ST"/>
    <property type="match status" value="1"/>
</dbReference>
<dbReference type="PROSITE" id="PS51285">
    <property type="entry name" value="AGC_KINASE_CTER"/>
    <property type="match status" value="1"/>
</dbReference>
<dbReference type="GO" id="GO:0004691">
    <property type="term" value="F:cAMP-dependent protein kinase activity"/>
    <property type="evidence" value="ECO:0007669"/>
    <property type="project" value="TreeGrafter"/>
</dbReference>
<feature type="region of interest" description="Disordered" evidence="8">
    <location>
        <begin position="1"/>
        <end position="76"/>
    </location>
</feature>
<evidence type="ECO:0000259" key="10">
    <source>
        <dbReference type="PROSITE" id="PS51285"/>
    </source>
</evidence>
<gene>
    <name evidence="11" type="ORF">Fcan01_04070</name>
</gene>
<dbReference type="PROSITE" id="PS00107">
    <property type="entry name" value="PROTEIN_KINASE_ATP"/>
    <property type="match status" value="1"/>
</dbReference>
<keyword evidence="5 6" id="KW-0067">ATP-binding</keyword>